<dbReference type="InterPro" id="IPR021109">
    <property type="entry name" value="Peptidase_aspartic_dom_sf"/>
</dbReference>
<dbReference type="GO" id="GO:0006508">
    <property type="term" value="P:proteolysis"/>
    <property type="evidence" value="ECO:0007669"/>
    <property type="project" value="UniProtKB-KW"/>
</dbReference>
<keyword evidence="5 10" id="KW-0064">Aspartyl protease</keyword>
<organism evidence="13 14">
    <name type="scientific">Cajanus cajan</name>
    <name type="common">Pigeon pea</name>
    <name type="synonym">Cajanus indicus</name>
    <dbReference type="NCBI Taxonomy" id="3821"/>
    <lineage>
        <taxon>Eukaryota</taxon>
        <taxon>Viridiplantae</taxon>
        <taxon>Streptophyta</taxon>
        <taxon>Embryophyta</taxon>
        <taxon>Tracheophyta</taxon>
        <taxon>Spermatophyta</taxon>
        <taxon>Magnoliopsida</taxon>
        <taxon>eudicotyledons</taxon>
        <taxon>Gunneridae</taxon>
        <taxon>Pentapetalae</taxon>
        <taxon>rosids</taxon>
        <taxon>fabids</taxon>
        <taxon>Fabales</taxon>
        <taxon>Fabaceae</taxon>
        <taxon>Papilionoideae</taxon>
        <taxon>50 kb inversion clade</taxon>
        <taxon>NPAAA clade</taxon>
        <taxon>indigoferoid/millettioid clade</taxon>
        <taxon>Phaseoleae</taxon>
        <taxon>Cajanus</taxon>
    </lineage>
</organism>
<keyword evidence="14" id="KW-1185">Reference proteome</keyword>
<evidence type="ECO:0000313" key="14">
    <source>
        <dbReference type="Proteomes" id="UP000075243"/>
    </source>
</evidence>
<evidence type="ECO:0000256" key="9">
    <source>
        <dbReference type="PIRSR" id="PIRSR601461-1"/>
    </source>
</evidence>
<feature type="domain" description="Peptidase A1" evidence="12">
    <location>
        <begin position="36"/>
        <end position="376"/>
    </location>
</feature>
<evidence type="ECO:0000259" key="12">
    <source>
        <dbReference type="PROSITE" id="PS51767"/>
    </source>
</evidence>
<dbReference type="Gene3D" id="2.40.70.10">
    <property type="entry name" value="Acid Proteases"/>
    <property type="match status" value="2"/>
</dbReference>
<dbReference type="PROSITE" id="PS00141">
    <property type="entry name" value="ASP_PROTEASE"/>
    <property type="match status" value="2"/>
</dbReference>
<sequence>MLFFFLLLSAIFPTSSSAPFYFVFQIQGNVYPLGYYTVKLSIGNPPKSFDLDIDTGSDLTWVECDAPCSGCTIPRDRQYKPHDNLAKCGNPLCACDGPNGQCEYEVQYADQGSSHGVLVQDNILFKVSSTSLAHPMLVFGCGYDQKHPGHSPPPSTAGVLGLGNGRISILSQLNSLGLIRNVVGHCLSGRGGGFLFFGGMLIPQSGIVWTPILQSSSSSVKHYKTGPADLLFNGKPTSVKGLELIFDSGASYTYFNSQAYGAFVQLVTNDIKGKQLSRATKDPSLPICWKGPKPFKSLHDVTSNFKALALSFTKSKNSLLQLPPQAYLIVTTHGNVCLGILNGTEIGLENANLIGAISLQDKIVIYDNENQQIGWTSANCGESCFET</sequence>
<dbReference type="FunFam" id="2.40.70.10:FF:000015">
    <property type="entry name" value="Aspartyl protease family protein"/>
    <property type="match status" value="1"/>
</dbReference>
<dbReference type="Pfam" id="PF14541">
    <property type="entry name" value="TAXi_C"/>
    <property type="match status" value="1"/>
</dbReference>
<dbReference type="SUPFAM" id="SSF50630">
    <property type="entry name" value="Acid proteases"/>
    <property type="match status" value="1"/>
</dbReference>
<dbReference type="PANTHER" id="PTHR13683:SF227">
    <property type="entry name" value="EUKARYOTIC ASPARTYL PROTEASE FAMILY PROTEIN"/>
    <property type="match status" value="1"/>
</dbReference>
<proteinExistence type="inferred from homology"/>
<dbReference type="InterPro" id="IPR001969">
    <property type="entry name" value="Aspartic_peptidase_AS"/>
</dbReference>
<dbReference type="GO" id="GO:0004190">
    <property type="term" value="F:aspartic-type endopeptidase activity"/>
    <property type="evidence" value="ECO:0007669"/>
    <property type="project" value="UniProtKB-KW"/>
</dbReference>
<evidence type="ECO:0000256" key="4">
    <source>
        <dbReference type="ARBA" id="ARBA00022737"/>
    </source>
</evidence>
<evidence type="ECO:0000256" key="8">
    <source>
        <dbReference type="ARBA" id="ARBA00077656"/>
    </source>
</evidence>
<keyword evidence="4" id="KW-0677">Repeat</keyword>
<protein>
    <recommendedName>
        <fullName evidence="7">Aspartic proteinase Asp1</fullName>
    </recommendedName>
    <alternativeName>
        <fullName evidence="8">Nucellin-like protein</fullName>
    </alternativeName>
</protein>
<feature type="active site" evidence="9">
    <location>
        <position position="54"/>
    </location>
</feature>
<evidence type="ECO:0000256" key="7">
    <source>
        <dbReference type="ARBA" id="ARBA00068871"/>
    </source>
</evidence>
<evidence type="ECO:0000256" key="2">
    <source>
        <dbReference type="ARBA" id="ARBA00022670"/>
    </source>
</evidence>
<dbReference type="PANTHER" id="PTHR13683">
    <property type="entry name" value="ASPARTYL PROTEASES"/>
    <property type="match status" value="1"/>
</dbReference>
<evidence type="ECO:0000256" key="5">
    <source>
        <dbReference type="ARBA" id="ARBA00022750"/>
    </source>
</evidence>
<dbReference type="FunFam" id="2.40.70.10:FF:000027">
    <property type="entry name" value="Aspartic proteinase Asp1 isoform A"/>
    <property type="match status" value="1"/>
</dbReference>
<keyword evidence="6 10" id="KW-0378">Hydrolase</keyword>
<comment type="similarity">
    <text evidence="1 10">Belongs to the peptidase A1 family.</text>
</comment>
<keyword evidence="2 10" id="KW-0645">Protease</keyword>
<name>A0A151SK47_CAJCA</name>
<evidence type="ECO:0000313" key="13">
    <source>
        <dbReference type="EMBL" id="KYP55129.1"/>
    </source>
</evidence>
<feature type="chain" id="PRO_5007588557" description="Aspartic proteinase Asp1" evidence="11">
    <location>
        <begin position="18"/>
        <end position="387"/>
    </location>
</feature>
<evidence type="ECO:0000256" key="6">
    <source>
        <dbReference type="ARBA" id="ARBA00022801"/>
    </source>
</evidence>
<evidence type="ECO:0000256" key="3">
    <source>
        <dbReference type="ARBA" id="ARBA00022729"/>
    </source>
</evidence>
<evidence type="ECO:0000256" key="10">
    <source>
        <dbReference type="RuleBase" id="RU000454"/>
    </source>
</evidence>
<dbReference type="Proteomes" id="UP000075243">
    <property type="component" value="Chromosome 11"/>
</dbReference>
<dbReference type="InterPro" id="IPR032861">
    <property type="entry name" value="TAXi_N"/>
</dbReference>
<keyword evidence="3 11" id="KW-0732">Signal</keyword>
<gene>
    <name evidence="13" type="ORF">KK1_001334</name>
</gene>
<accession>A0A151SK47</accession>
<dbReference type="OMA" id="WVPMANT"/>
<dbReference type="InterPro" id="IPR033121">
    <property type="entry name" value="PEPTIDASE_A1"/>
</dbReference>
<dbReference type="PRINTS" id="PR00792">
    <property type="entry name" value="PEPSIN"/>
</dbReference>
<dbReference type="PROSITE" id="PS51767">
    <property type="entry name" value="PEPTIDASE_A1"/>
    <property type="match status" value="1"/>
</dbReference>
<dbReference type="EMBL" id="CM003613">
    <property type="protein sequence ID" value="KYP55129.1"/>
    <property type="molecule type" value="Genomic_DNA"/>
</dbReference>
<dbReference type="InterPro" id="IPR032799">
    <property type="entry name" value="TAXi_C"/>
</dbReference>
<dbReference type="Gramene" id="C.cajan_01302.t">
    <property type="protein sequence ID" value="C.cajan_01302.t"/>
    <property type="gene ID" value="C.cajan_01302"/>
</dbReference>
<dbReference type="Pfam" id="PF14543">
    <property type="entry name" value="TAXi_N"/>
    <property type="match status" value="1"/>
</dbReference>
<dbReference type="AlphaFoldDB" id="A0A151SK47"/>
<feature type="signal peptide" evidence="11">
    <location>
        <begin position="1"/>
        <end position="17"/>
    </location>
</feature>
<dbReference type="InterPro" id="IPR001461">
    <property type="entry name" value="Aspartic_peptidase_A1"/>
</dbReference>
<reference evidence="13 14" key="1">
    <citation type="journal article" date="2012" name="Nat. Biotechnol.">
        <title>Draft genome sequence of pigeonpea (Cajanus cajan), an orphan legume crop of resource-poor farmers.</title>
        <authorList>
            <person name="Varshney R.K."/>
            <person name="Chen W."/>
            <person name="Li Y."/>
            <person name="Bharti A.K."/>
            <person name="Saxena R.K."/>
            <person name="Schlueter J.A."/>
            <person name="Donoghue M.T."/>
            <person name="Azam S."/>
            <person name="Fan G."/>
            <person name="Whaley A.M."/>
            <person name="Farmer A.D."/>
            <person name="Sheridan J."/>
            <person name="Iwata A."/>
            <person name="Tuteja R."/>
            <person name="Penmetsa R.V."/>
            <person name="Wu W."/>
            <person name="Upadhyaya H.D."/>
            <person name="Yang S.P."/>
            <person name="Shah T."/>
            <person name="Saxena K.B."/>
            <person name="Michael T."/>
            <person name="McCombie W.R."/>
            <person name="Yang B."/>
            <person name="Zhang G."/>
            <person name="Yang H."/>
            <person name="Wang J."/>
            <person name="Spillane C."/>
            <person name="Cook D.R."/>
            <person name="May G.D."/>
            <person name="Xu X."/>
            <person name="Jackson S.A."/>
        </authorList>
    </citation>
    <scope>NUCLEOTIDE SEQUENCE [LARGE SCALE GENOMIC DNA]</scope>
    <source>
        <strain evidence="14">cv. Asha</strain>
    </source>
</reference>
<evidence type="ECO:0000256" key="11">
    <source>
        <dbReference type="SAM" id="SignalP"/>
    </source>
</evidence>
<feature type="active site" evidence="9">
    <location>
        <position position="247"/>
    </location>
</feature>
<evidence type="ECO:0000256" key="1">
    <source>
        <dbReference type="ARBA" id="ARBA00007447"/>
    </source>
</evidence>